<sequence>MSIFDSAELTQLRPDLGTSIRGLSLPDCLSETFAQELRLLLADRGVVVFKDQKITPAEQVALTSLFGEPVPTTAREFPVPGHEQIAILSNIKVDGKPIGSTDAGRTWHTDAAFNAQPTSITVLHGLEVPAIGGGTAFGSLRRAYDSLTPEEIRSLRGKSAHYSIWKLIRARPDAREITPEEEAQRPPSSHPILRIHPETGRECIYINRGDCIGIDGFSDEDAQDFVDRMFAVACDPAHVYEHKWEAGDVLLWDNRIVLHIGTPYDTKTERRLIHRSWVKGEKPIAAVG</sequence>
<dbReference type="Gene3D" id="3.60.130.10">
    <property type="entry name" value="Clavaminate synthase-like"/>
    <property type="match status" value="1"/>
</dbReference>
<dbReference type="OrthoDB" id="7209371at2"/>
<keyword evidence="4" id="KW-0560">Oxidoreductase</keyword>
<evidence type="ECO:0000256" key="2">
    <source>
        <dbReference type="ARBA" id="ARBA00022723"/>
    </source>
</evidence>
<dbReference type="InterPro" id="IPR042098">
    <property type="entry name" value="TauD-like_sf"/>
</dbReference>
<proteinExistence type="inferred from homology"/>
<keyword evidence="3 7" id="KW-0223">Dioxygenase</keyword>
<dbReference type="GO" id="GO:0006790">
    <property type="term" value="P:sulfur compound metabolic process"/>
    <property type="evidence" value="ECO:0007669"/>
    <property type="project" value="TreeGrafter"/>
</dbReference>
<keyword evidence="5" id="KW-0408">Iron</keyword>
<evidence type="ECO:0000259" key="6">
    <source>
        <dbReference type="Pfam" id="PF02668"/>
    </source>
</evidence>
<dbReference type="GO" id="GO:0005737">
    <property type="term" value="C:cytoplasm"/>
    <property type="evidence" value="ECO:0007669"/>
    <property type="project" value="TreeGrafter"/>
</dbReference>
<dbReference type="InterPro" id="IPR003819">
    <property type="entry name" value="TauD/TfdA-like"/>
</dbReference>
<dbReference type="HOGENOM" id="CLU_036005_2_0_5"/>
<dbReference type="EMBL" id="CP004393">
    <property type="protein sequence ID" value="AJE48788.1"/>
    <property type="molecule type" value="Genomic_DNA"/>
</dbReference>
<dbReference type="Pfam" id="PF02668">
    <property type="entry name" value="TauD"/>
    <property type="match status" value="1"/>
</dbReference>
<organism evidence="7 8">
    <name type="scientific">Celeribacter indicus</name>
    <dbReference type="NCBI Taxonomy" id="1208324"/>
    <lineage>
        <taxon>Bacteria</taxon>
        <taxon>Pseudomonadati</taxon>
        <taxon>Pseudomonadota</taxon>
        <taxon>Alphaproteobacteria</taxon>
        <taxon>Rhodobacterales</taxon>
        <taxon>Roseobacteraceae</taxon>
        <taxon>Celeribacter</taxon>
    </lineage>
</organism>
<dbReference type="SUPFAM" id="SSF51197">
    <property type="entry name" value="Clavaminate synthase-like"/>
    <property type="match status" value="1"/>
</dbReference>
<reference evidence="7 8" key="1">
    <citation type="journal article" date="2014" name="Int. J. Syst. Evol. Microbiol.">
        <title>Celeribacter indicus sp. nov., a polycyclic aromatic hydrocarbon-degrading bacterium from deep-sea sediment and reclassification of Huaishuia halophila as Celeribacter halophilus comb. nov.</title>
        <authorList>
            <person name="Lai Q."/>
            <person name="Cao J."/>
            <person name="Yuan J."/>
            <person name="Li F."/>
            <person name="Shao Z."/>
        </authorList>
    </citation>
    <scope>NUCLEOTIDE SEQUENCE [LARGE SCALE GENOMIC DNA]</scope>
    <source>
        <strain evidence="7">P73</strain>
    </source>
</reference>
<evidence type="ECO:0000256" key="3">
    <source>
        <dbReference type="ARBA" id="ARBA00022964"/>
    </source>
</evidence>
<comment type="similarity">
    <text evidence="1">Belongs to the TfdA dioxygenase family.</text>
</comment>
<name>A0A0B5DZB6_9RHOB</name>
<dbReference type="RefSeq" id="WP_043871013.1">
    <property type="nucleotide sequence ID" value="NZ_CP004393.1"/>
</dbReference>
<evidence type="ECO:0000313" key="8">
    <source>
        <dbReference type="Proteomes" id="UP000031521"/>
    </source>
</evidence>
<dbReference type="PANTHER" id="PTHR30468">
    <property type="entry name" value="ALPHA-KETOGLUTARATE-DEPENDENT SULFONATE DIOXYGENASE"/>
    <property type="match status" value="1"/>
</dbReference>
<keyword evidence="2" id="KW-0479">Metal-binding</keyword>
<evidence type="ECO:0000256" key="4">
    <source>
        <dbReference type="ARBA" id="ARBA00023002"/>
    </source>
</evidence>
<feature type="domain" description="TauD/TfdA-like" evidence="6">
    <location>
        <begin position="10"/>
        <end position="277"/>
    </location>
</feature>
<evidence type="ECO:0000256" key="1">
    <source>
        <dbReference type="ARBA" id="ARBA00005896"/>
    </source>
</evidence>
<dbReference type="GO" id="GO:0046872">
    <property type="term" value="F:metal ion binding"/>
    <property type="evidence" value="ECO:0007669"/>
    <property type="project" value="UniProtKB-KW"/>
</dbReference>
<protein>
    <submittedName>
        <fullName evidence="7">Taurine catabolism dioxygenase TauD/TfdA</fullName>
    </submittedName>
</protein>
<keyword evidence="8" id="KW-1185">Reference proteome</keyword>
<dbReference type="Proteomes" id="UP000031521">
    <property type="component" value="Chromosome"/>
</dbReference>
<dbReference type="KEGG" id="cid:P73_4073"/>
<dbReference type="GO" id="GO:0000908">
    <property type="term" value="F:taurine dioxygenase activity"/>
    <property type="evidence" value="ECO:0007669"/>
    <property type="project" value="TreeGrafter"/>
</dbReference>
<gene>
    <name evidence="7" type="ORF">P73_4073</name>
</gene>
<accession>A0A0B5DZB6</accession>
<dbReference type="PANTHER" id="PTHR30468:SF1">
    <property type="entry name" value="ALPHA-KETOGLUTARATE-DEPENDENT SULFONATE DIOXYGENASE"/>
    <property type="match status" value="1"/>
</dbReference>
<dbReference type="InterPro" id="IPR051323">
    <property type="entry name" value="AtsK-like"/>
</dbReference>
<dbReference type="STRING" id="1208324.P73_4073"/>
<evidence type="ECO:0000313" key="7">
    <source>
        <dbReference type="EMBL" id="AJE48788.1"/>
    </source>
</evidence>
<evidence type="ECO:0000256" key="5">
    <source>
        <dbReference type="ARBA" id="ARBA00023004"/>
    </source>
</evidence>
<dbReference type="AlphaFoldDB" id="A0A0B5DZB6"/>